<name>B1ZYT0_OPITP</name>
<dbReference type="InterPro" id="IPR036761">
    <property type="entry name" value="TTHA0802/YceI-like_sf"/>
</dbReference>
<keyword evidence="1" id="KW-0732">Signal</keyword>
<dbReference type="Gene3D" id="2.40.128.110">
    <property type="entry name" value="Lipid/polyisoprenoid-binding, YceI-like"/>
    <property type="match status" value="1"/>
</dbReference>
<proteinExistence type="predicted"/>
<evidence type="ECO:0000259" key="2">
    <source>
        <dbReference type="SMART" id="SM00867"/>
    </source>
</evidence>
<sequence length="195" mass="20898">MNRFTRFTALAALAVGFVQSSIAAVETYTIDPVHSSLGFSIRHFVSKVPGTFTKFSGTITVDRDNLEHSSVEATIDVGSVNTANEKRDNHLKSPDFFDVANHGTASFKSKSWKKTGEDTFDIVGDLTLHGVTKEVVLQTNLLGFGEGARGAQLSGWEATTTIKKSDFGVSGPAMLAKTLGDEVTVKINIEAGKKS</sequence>
<protein>
    <submittedName>
        <fullName evidence="3">YceI family protein</fullName>
    </submittedName>
</protein>
<evidence type="ECO:0000313" key="3">
    <source>
        <dbReference type="EMBL" id="ACB75319.1"/>
    </source>
</evidence>
<dbReference type="InterPro" id="IPR007372">
    <property type="entry name" value="Lipid/polyisoprenoid-bd_YceI"/>
</dbReference>
<gene>
    <name evidence="3" type="ordered locus">Oter_2036</name>
</gene>
<organism evidence="3 4">
    <name type="scientific">Opitutus terrae (strain DSM 11246 / JCM 15787 / PB90-1)</name>
    <dbReference type="NCBI Taxonomy" id="452637"/>
    <lineage>
        <taxon>Bacteria</taxon>
        <taxon>Pseudomonadati</taxon>
        <taxon>Verrucomicrobiota</taxon>
        <taxon>Opitutia</taxon>
        <taxon>Opitutales</taxon>
        <taxon>Opitutaceae</taxon>
        <taxon>Opitutus</taxon>
    </lineage>
</organism>
<dbReference type="Pfam" id="PF04264">
    <property type="entry name" value="YceI"/>
    <property type="match status" value="1"/>
</dbReference>
<evidence type="ECO:0000313" key="4">
    <source>
        <dbReference type="Proteomes" id="UP000007013"/>
    </source>
</evidence>
<dbReference type="EMBL" id="CP001032">
    <property type="protein sequence ID" value="ACB75319.1"/>
    <property type="molecule type" value="Genomic_DNA"/>
</dbReference>
<feature type="signal peptide" evidence="1">
    <location>
        <begin position="1"/>
        <end position="23"/>
    </location>
</feature>
<dbReference type="PANTHER" id="PTHR34406:SF1">
    <property type="entry name" value="PROTEIN YCEI"/>
    <property type="match status" value="1"/>
</dbReference>
<dbReference type="KEGG" id="ote:Oter_2036"/>
<accession>B1ZYT0</accession>
<feature type="chain" id="PRO_5002775045" evidence="1">
    <location>
        <begin position="24"/>
        <end position="195"/>
    </location>
</feature>
<dbReference type="AlphaFoldDB" id="B1ZYT0"/>
<evidence type="ECO:0000256" key="1">
    <source>
        <dbReference type="SAM" id="SignalP"/>
    </source>
</evidence>
<dbReference type="STRING" id="452637.Oter_2036"/>
<feature type="domain" description="Lipid/polyisoprenoid-binding YceI-like" evidence="2">
    <location>
        <begin position="27"/>
        <end position="192"/>
    </location>
</feature>
<dbReference type="PANTHER" id="PTHR34406">
    <property type="entry name" value="PROTEIN YCEI"/>
    <property type="match status" value="1"/>
</dbReference>
<dbReference type="SMART" id="SM00867">
    <property type="entry name" value="YceI"/>
    <property type="match status" value="1"/>
</dbReference>
<dbReference type="RefSeq" id="WP_012374856.1">
    <property type="nucleotide sequence ID" value="NC_010571.1"/>
</dbReference>
<dbReference type="HOGENOM" id="CLU_071003_3_0_0"/>
<keyword evidence="4" id="KW-1185">Reference proteome</keyword>
<dbReference type="Proteomes" id="UP000007013">
    <property type="component" value="Chromosome"/>
</dbReference>
<dbReference type="OrthoDB" id="9811006at2"/>
<reference evidence="3 4" key="1">
    <citation type="journal article" date="2011" name="J. Bacteriol.">
        <title>Genome sequence of the verrucomicrobium Opitutus terrae PB90-1, an abundant inhabitant of rice paddy soil ecosystems.</title>
        <authorList>
            <person name="van Passel M.W."/>
            <person name="Kant R."/>
            <person name="Palva A."/>
            <person name="Copeland A."/>
            <person name="Lucas S."/>
            <person name="Lapidus A."/>
            <person name="Glavina del Rio T."/>
            <person name="Pitluck S."/>
            <person name="Goltsman E."/>
            <person name="Clum A."/>
            <person name="Sun H."/>
            <person name="Schmutz J."/>
            <person name="Larimer F.W."/>
            <person name="Land M.L."/>
            <person name="Hauser L."/>
            <person name="Kyrpides N."/>
            <person name="Mikhailova N."/>
            <person name="Richardson P.P."/>
            <person name="Janssen P.H."/>
            <person name="de Vos W.M."/>
            <person name="Smidt H."/>
        </authorList>
    </citation>
    <scope>NUCLEOTIDE SEQUENCE [LARGE SCALE GENOMIC DNA]</scope>
    <source>
        <strain evidence="4">DSM 11246 / JCM 15787 / PB90-1</strain>
    </source>
</reference>
<dbReference type="eggNOG" id="COG2353">
    <property type="taxonomic scope" value="Bacteria"/>
</dbReference>
<dbReference type="SUPFAM" id="SSF101874">
    <property type="entry name" value="YceI-like"/>
    <property type="match status" value="1"/>
</dbReference>